<evidence type="ECO:0000256" key="3">
    <source>
        <dbReference type="ARBA" id="ARBA00022475"/>
    </source>
</evidence>
<dbReference type="GO" id="GO:0005886">
    <property type="term" value="C:plasma membrane"/>
    <property type="evidence" value="ECO:0007669"/>
    <property type="project" value="UniProtKB-SubCell"/>
</dbReference>
<dbReference type="OMA" id="HAFSWWA"/>
<dbReference type="GO" id="GO:0004497">
    <property type="term" value="F:monooxygenase activity"/>
    <property type="evidence" value="ECO:0007669"/>
    <property type="project" value="UniProtKB-KW"/>
</dbReference>
<feature type="transmembrane region" description="Helical" evidence="12">
    <location>
        <begin position="95"/>
        <end position="114"/>
    </location>
</feature>
<keyword evidence="15" id="KW-1185">Reference proteome</keyword>
<keyword evidence="4" id="KW-0997">Cell inner membrane</keyword>
<reference evidence="14 15" key="1">
    <citation type="journal article" date="2010" name="Nature">
        <title>The Ectocarpus genome and the independent evolution of multicellularity in brown algae.</title>
        <authorList>
            <person name="Cock J.M."/>
            <person name="Sterck L."/>
            <person name="Rouze P."/>
            <person name="Scornet D."/>
            <person name="Allen A.E."/>
            <person name="Amoutzias G."/>
            <person name="Anthouard V."/>
            <person name="Artiguenave F."/>
            <person name="Aury J.M."/>
            <person name="Badger J.H."/>
            <person name="Beszteri B."/>
            <person name="Billiau K."/>
            <person name="Bonnet E."/>
            <person name="Bothwell J.H."/>
            <person name="Bowler C."/>
            <person name="Boyen C."/>
            <person name="Brownlee C."/>
            <person name="Carrano C.J."/>
            <person name="Charrier B."/>
            <person name="Cho G.Y."/>
            <person name="Coelho S.M."/>
            <person name="Collen J."/>
            <person name="Corre E."/>
            <person name="Da Silva C."/>
            <person name="Delage L."/>
            <person name="Delaroque N."/>
            <person name="Dittami S.M."/>
            <person name="Doulbeau S."/>
            <person name="Elias M."/>
            <person name="Farnham G."/>
            <person name="Gachon C.M."/>
            <person name="Gschloessl B."/>
            <person name="Heesch S."/>
            <person name="Jabbari K."/>
            <person name="Jubin C."/>
            <person name="Kawai H."/>
            <person name="Kimura K."/>
            <person name="Kloareg B."/>
            <person name="Kupper F.C."/>
            <person name="Lang D."/>
            <person name="Le Bail A."/>
            <person name="Leblanc C."/>
            <person name="Lerouge P."/>
            <person name="Lohr M."/>
            <person name="Lopez P.J."/>
            <person name="Martens C."/>
            <person name="Maumus F."/>
            <person name="Michel G."/>
            <person name="Miranda-Saavedra D."/>
            <person name="Morales J."/>
            <person name="Moreau H."/>
            <person name="Motomura T."/>
            <person name="Nagasato C."/>
            <person name="Napoli C.A."/>
            <person name="Nelson D.R."/>
            <person name="Nyvall-Collen P."/>
            <person name="Peters A.F."/>
            <person name="Pommier C."/>
            <person name="Potin P."/>
            <person name="Poulain J."/>
            <person name="Quesneville H."/>
            <person name="Read B."/>
            <person name="Rensing S.A."/>
            <person name="Ritter A."/>
            <person name="Rousvoal S."/>
            <person name="Samanta M."/>
            <person name="Samson G."/>
            <person name="Schroeder D.C."/>
            <person name="Segurens B."/>
            <person name="Strittmatter M."/>
            <person name="Tonon T."/>
            <person name="Tregear J.W."/>
            <person name="Valentin K."/>
            <person name="von Dassow P."/>
            <person name="Yamagishi T."/>
            <person name="Van de Peer Y."/>
            <person name="Wincker P."/>
        </authorList>
    </citation>
    <scope>NUCLEOTIDE SEQUENCE [LARGE SCALE GENOMIC DNA]</scope>
    <source>
        <strain evidence="15">Ec32 / CCAP1310/4</strain>
    </source>
</reference>
<dbReference type="EMBL" id="FN648292">
    <property type="protein sequence ID" value="CBJ30233.1"/>
    <property type="molecule type" value="Genomic_DNA"/>
</dbReference>
<feature type="transmembrane region" description="Helical" evidence="12">
    <location>
        <begin position="271"/>
        <end position="297"/>
    </location>
</feature>
<evidence type="ECO:0000256" key="2">
    <source>
        <dbReference type="ARBA" id="ARBA00010823"/>
    </source>
</evidence>
<keyword evidence="7 12" id="KW-1133">Transmembrane helix</keyword>
<keyword evidence="9" id="KW-0408">Iron</keyword>
<dbReference type="GO" id="GO:0006629">
    <property type="term" value="P:lipid metabolic process"/>
    <property type="evidence" value="ECO:0007669"/>
    <property type="project" value="InterPro"/>
</dbReference>
<evidence type="ECO:0000256" key="5">
    <source>
        <dbReference type="ARBA" id="ARBA00022692"/>
    </source>
</evidence>
<evidence type="ECO:0000256" key="1">
    <source>
        <dbReference type="ARBA" id="ARBA00004429"/>
    </source>
</evidence>
<comment type="similarity">
    <text evidence="2">Belongs to the fatty acid desaturase type 1 family. AlkB subfamily.</text>
</comment>
<comment type="subcellular location">
    <subcellularLocation>
        <location evidence="1">Cell inner membrane</location>
        <topology evidence="1">Multi-pass membrane protein</topology>
    </subcellularLocation>
</comment>
<dbReference type="CDD" id="cd03512">
    <property type="entry name" value="Alkane-hydroxylase"/>
    <property type="match status" value="1"/>
</dbReference>
<evidence type="ECO:0000313" key="15">
    <source>
        <dbReference type="Proteomes" id="UP000002630"/>
    </source>
</evidence>
<dbReference type="EMBL" id="FN649751">
    <property type="protein sequence ID" value="CBJ30233.1"/>
    <property type="molecule type" value="Genomic_DNA"/>
</dbReference>
<dbReference type="PANTHER" id="PTHR38674:SF1">
    <property type="entry name" value="ALKANE 1-MONOOXYGENASE 1"/>
    <property type="match status" value="1"/>
</dbReference>
<feature type="transmembrane region" description="Helical" evidence="12">
    <location>
        <begin position="44"/>
        <end position="61"/>
    </location>
</feature>
<dbReference type="InterPro" id="IPR033885">
    <property type="entry name" value="AlkB/XylM"/>
</dbReference>
<dbReference type="InParanoid" id="D7FNV7"/>
<dbReference type="PANTHER" id="PTHR38674">
    <property type="entry name" value="ALKANE 1-MONOOXYGENASE 1"/>
    <property type="match status" value="1"/>
</dbReference>
<feature type="transmembrane region" description="Helical" evidence="12">
    <location>
        <begin position="162"/>
        <end position="182"/>
    </location>
</feature>
<feature type="transmembrane region" description="Helical" evidence="12">
    <location>
        <begin position="135"/>
        <end position="156"/>
    </location>
</feature>
<proteinExistence type="inferred from homology"/>
<evidence type="ECO:0000256" key="7">
    <source>
        <dbReference type="ARBA" id="ARBA00022989"/>
    </source>
</evidence>
<keyword evidence="5 12" id="KW-0812">Transmembrane</keyword>
<keyword evidence="10" id="KW-0503">Monooxygenase</keyword>
<organism evidence="14 15">
    <name type="scientific">Ectocarpus siliculosus</name>
    <name type="common">Brown alga</name>
    <name type="synonym">Conferva siliculosa</name>
    <dbReference type="NCBI Taxonomy" id="2880"/>
    <lineage>
        <taxon>Eukaryota</taxon>
        <taxon>Sar</taxon>
        <taxon>Stramenopiles</taxon>
        <taxon>Ochrophyta</taxon>
        <taxon>PX clade</taxon>
        <taxon>Phaeophyceae</taxon>
        <taxon>Ectocarpales</taxon>
        <taxon>Ectocarpaceae</taxon>
        <taxon>Ectocarpus</taxon>
    </lineage>
</organism>
<keyword evidence="6" id="KW-0479">Metal-binding</keyword>
<evidence type="ECO:0000313" key="14">
    <source>
        <dbReference type="EMBL" id="CBJ30233.1"/>
    </source>
</evidence>
<keyword evidence="11 12" id="KW-0472">Membrane</keyword>
<evidence type="ECO:0000256" key="6">
    <source>
        <dbReference type="ARBA" id="ARBA00022723"/>
    </source>
</evidence>
<dbReference type="GO" id="GO:0046872">
    <property type="term" value="F:metal ion binding"/>
    <property type="evidence" value="ECO:0007669"/>
    <property type="project" value="UniProtKB-KW"/>
</dbReference>
<name>D7FNV7_ECTSI</name>
<evidence type="ECO:0000256" key="11">
    <source>
        <dbReference type="ARBA" id="ARBA00023136"/>
    </source>
</evidence>
<dbReference type="Pfam" id="PF00487">
    <property type="entry name" value="FA_desaturase"/>
    <property type="match status" value="1"/>
</dbReference>
<dbReference type="Proteomes" id="UP000002630">
    <property type="component" value="Linkage Group LG26"/>
</dbReference>
<evidence type="ECO:0000259" key="13">
    <source>
        <dbReference type="Pfam" id="PF00487"/>
    </source>
</evidence>
<accession>D7FNV7</accession>
<dbReference type="eggNOG" id="ENOG502RYW0">
    <property type="taxonomic scope" value="Eukaryota"/>
</dbReference>
<dbReference type="AlphaFoldDB" id="D7FNV7"/>
<evidence type="ECO:0000256" key="4">
    <source>
        <dbReference type="ARBA" id="ARBA00022519"/>
    </source>
</evidence>
<feature type="transmembrane region" description="Helical" evidence="12">
    <location>
        <begin position="23"/>
        <end position="39"/>
    </location>
</feature>
<sequence length="422" mass="48436">MDWWALRDYPRPDPGMARLCPRLWQAWVVGLIAGSMFLLEYDIWVYAGFVAALFLATALIPDSGDSPSPYFMHLAIPFFAVKGVHEGGGWTAISFYWAFFFLPLADFVVGVDTFNKRDAEYKVLRERKWFRIASWIFLPAQLALLAYGCHAVNTIPLTPLEFFGFVVSVAVYTGGIGITLSHELVHKSNRIEQWLGRAMCVMISYGHFYVEHNRGHHKLVATDEDPATARFGESFYSFLPRCVVGSFASAWRLETDRLRDRNLPFYHNEMLWYWVASSCLCALLTAMFGPLTIPLFVGQSLIGIFFFESVNYVEHYGLERKRDEQGRTEPVGFEHSWDAPHRLTNMVLFKLQRHGDHHVNSTRRYQTLRAEPSRSPQLPLGYPGCILLALFPPLWRAVMDKRVLKLRSNNHPGRAWRHGPPS</sequence>
<keyword evidence="8" id="KW-0560">Oxidoreductase</keyword>
<evidence type="ECO:0000256" key="8">
    <source>
        <dbReference type="ARBA" id="ARBA00023002"/>
    </source>
</evidence>
<keyword evidence="3" id="KW-1003">Cell membrane</keyword>
<evidence type="ECO:0000256" key="9">
    <source>
        <dbReference type="ARBA" id="ARBA00023004"/>
    </source>
</evidence>
<protein>
    <submittedName>
        <fullName evidence="14">Alkane 1-monooxygenase</fullName>
    </submittedName>
</protein>
<gene>
    <name evidence="14" type="ORF">Esi_0180_0052</name>
</gene>
<evidence type="ECO:0000256" key="12">
    <source>
        <dbReference type="SAM" id="Phobius"/>
    </source>
</evidence>
<dbReference type="OrthoDB" id="184323at2759"/>
<dbReference type="InterPro" id="IPR005804">
    <property type="entry name" value="FA_desaturase_dom"/>
</dbReference>
<feature type="domain" description="Fatty acid desaturase" evidence="13">
    <location>
        <begin position="165"/>
        <end position="370"/>
    </location>
</feature>
<evidence type="ECO:0000256" key="10">
    <source>
        <dbReference type="ARBA" id="ARBA00023033"/>
    </source>
</evidence>